<evidence type="ECO:0000313" key="2">
    <source>
        <dbReference type="EMBL" id="OGC27570.1"/>
    </source>
</evidence>
<sequence>MFEMIIDFHWPTFFLTITFVIIGLNLWYFVIAKINQQIAQKQVDKVDKSLNQLLKKMGEENKKINEILGKNTPKK</sequence>
<evidence type="ECO:0000256" key="1">
    <source>
        <dbReference type="SAM" id="Phobius"/>
    </source>
</evidence>
<keyword evidence="1" id="KW-0472">Membrane</keyword>
<keyword evidence="1" id="KW-0812">Transmembrane</keyword>
<reference evidence="2 3" key="1">
    <citation type="journal article" date="2016" name="Nat. Commun.">
        <title>Thousands of microbial genomes shed light on interconnected biogeochemical processes in an aquifer system.</title>
        <authorList>
            <person name="Anantharaman K."/>
            <person name="Brown C.T."/>
            <person name="Hug L.A."/>
            <person name="Sharon I."/>
            <person name="Castelle C.J."/>
            <person name="Probst A.J."/>
            <person name="Thomas B.C."/>
            <person name="Singh A."/>
            <person name="Wilkins M.J."/>
            <person name="Karaoz U."/>
            <person name="Brodie E.L."/>
            <person name="Williams K.H."/>
            <person name="Hubbard S.S."/>
            <person name="Banfield J.F."/>
        </authorList>
    </citation>
    <scope>NUCLEOTIDE SEQUENCE [LARGE SCALE GENOMIC DNA]</scope>
</reference>
<name>A0A1F4T4U4_UNCSA</name>
<proteinExistence type="predicted"/>
<protein>
    <submittedName>
        <fullName evidence="2">Uncharacterized protein</fullName>
    </submittedName>
</protein>
<dbReference type="Proteomes" id="UP000178602">
    <property type="component" value="Unassembled WGS sequence"/>
</dbReference>
<dbReference type="AlphaFoldDB" id="A0A1F4T4U4"/>
<accession>A0A1F4T4U4</accession>
<feature type="transmembrane region" description="Helical" evidence="1">
    <location>
        <begin position="12"/>
        <end position="31"/>
    </location>
</feature>
<gene>
    <name evidence="2" type="ORF">A3K49_00915</name>
</gene>
<dbReference type="EMBL" id="MEUG01000001">
    <property type="protein sequence ID" value="OGC27570.1"/>
    <property type="molecule type" value="Genomic_DNA"/>
</dbReference>
<evidence type="ECO:0000313" key="3">
    <source>
        <dbReference type="Proteomes" id="UP000178602"/>
    </source>
</evidence>
<organism evidence="2 3">
    <name type="scientific">candidate division WOR-1 bacterium RIFOXYC12_FULL_54_18</name>
    <dbReference type="NCBI Taxonomy" id="1802584"/>
    <lineage>
        <taxon>Bacteria</taxon>
        <taxon>Bacillati</taxon>
        <taxon>Saganbacteria</taxon>
    </lineage>
</organism>
<comment type="caution">
    <text evidence="2">The sequence shown here is derived from an EMBL/GenBank/DDBJ whole genome shotgun (WGS) entry which is preliminary data.</text>
</comment>
<keyword evidence="1" id="KW-1133">Transmembrane helix</keyword>